<dbReference type="Pfam" id="PF18758">
    <property type="entry name" value="KDZ"/>
    <property type="match status" value="1"/>
</dbReference>
<reference evidence="2" key="1">
    <citation type="submission" date="2022-08" db="EMBL/GenBank/DDBJ databases">
        <authorList>
            <consortium name="DOE Joint Genome Institute"/>
            <person name="Min B."/>
            <person name="Riley R."/>
            <person name="Sierra-Patev S."/>
            <person name="Naranjo-Ortiz M."/>
            <person name="Looney B."/>
            <person name="Konkel Z."/>
            <person name="Slot J.C."/>
            <person name="Sakamoto Y."/>
            <person name="Steenwyk J.L."/>
            <person name="Rokas A."/>
            <person name="Carro J."/>
            <person name="Camarero S."/>
            <person name="Ferreira P."/>
            <person name="Molpeceres G."/>
            <person name="Ruiz-Duenas F.J."/>
            <person name="Serrano A."/>
            <person name="Henrissat B."/>
            <person name="Drula E."/>
            <person name="Hughes K.W."/>
            <person name="Mata J.L."/>
            <person name="Ishikawa N.K."/>
            <person name="Vargas-Isla R."/>
            <person name="Ushijima S."/>
            <person name="Smith C.A."/>
            <person name="Ahrendt S."/>
            <person name="Andreopoulos W."/>
            <person name="He G."/>
            <person name="Labutti K."/>
            <person name="Lipzen A."/>
            <person name="Ng V."/>
            <person name="Sandor L."/>
            <person name="Barry K."/>
            <person name="Martinez A.T."/>
            <person name="Xiao Y."/>
            <person name="Gibbons J.G."/>
            <person name="Terashima K."/>
            <person name="Hibbett D.S."/>
            <person name="Grigoriev I.V."/>
        </authorList>
    </citation>
    <scope>NUCLEOTIDE SEQUENCE</scope>
    <source>
        <strain evidence="2">TFB10827</strain>
    </source>
</reference>
<feature type="compositionally biased region" description="Basic and acidic residues" evidence="1">
    <location>
        <begin position="197"/>
        <end position="218"/>
    </location>
</feature>
<evidence type="ECO:0000313" key="3">
    <source>
        <dbReference type="Proteomes" id="UP001163828"/>
    </source>
</evidence>
<organism evidence="2 3">
    <name type="scientific">Lentinula boryana</name>
    <dbReference type="NCBI Taxonomy" id="40481"/>
    <lineage>
        <taxon>Eukaryota</taxon>
        <taxon>Fungi</taxon>
        <taxon>Dikarya</taxon>
        <taxon>Basidiomycota</taxon>
        <taxon>Agaricomycotina</taxon>
        <taxon>Agaricomycetes</taxon>
        <taxon>Agaricomycetidae</taxon>
        <taxon>Agaricales</taxon>
        <taxon>Marasmiineae</taxon>
        <taxon>Omphalotaceae</taxon>
        <taxon>Lentinula</taxon>
    </lineage>
</organism>
<evidence type="ECO:0000313" key="2">
    <source>
        <dbReference type="EMBL" id="KAJ3991055.1"/>
    </source>
</evidence>
<accession>A0ABQ8PX99</accession>
<dbReference type="Proteomes" id="UP001163828">
    <property type="component" value="Unassembled WGS sequence"/>
</dbReference>
<feature type="region of interest" description="Disordered" evidence="1">
    <location>
        <begin position="196"/>
        <end position="218"/>
    </location>
</feature>
<dbReference type="InterPro" id="IPR040521">
    <property type="entry name" value="KDZ"/>
</dbReference>
<name>A0ABQ8PX99_9AGAR</name>
<dbReference type="EMBL" id="MU791210">
    <property type="protein sequence ID" value="KAJ3991055.1"/>
    <property type="molecule type" value="Genomic_DNA"/>
</dbReference>
<keyword evidence="3" id="KW-1185">Reference proteome</keyword>
<proteinExistence type="predicted"/>
<evidence type="ECO:0000256" key="1">
    <source>
        <dbReference type="SAM" id="MobiDB-lite"/>
    </source>
</evidence>
<protein>
    <recommendedName>
        <fullName evidence="4">CxC1-like cysteine cluster associated with KDZ transposases domain-containing protein</fullName>
    </recommendedName>
</protein>
<comment type="caution">
    <text evidence="2">The sequence shown here is derived from an EMBL/GenBank/DDBJ whole genome shotgun (WGS) entry which is preliminary data.</text>
</comment>
<sequence length="218" mass="25370">GRSTYEVPVFVTDTYTNASYIRSGYLPFNPLLNQTLVSLDTLELYHNLFMRCPWLGIQPFIRALCDLQGIRSKNSLSVQYSSAYDLYIHLVEAVRSKVLDALNRTTPHWRMLNNCPCCQYEVVGEPELPIRMLIAIDGNNSLKRFQRRESPLGDGQELGVEKERPDDRVRGGDYFLQEEQVNLWDESQWFKWPGWTPKEKSPKVPCEDRWSNMNEAKC</sequence>
<gene>
    <name evidence="2" type="ORF">F5050DRAFT_1582044</name>
</gene>
<evidence type="ECO:0008006" key="4">
    <source>
        <dbReference type="Google" id="ProtNLM"/>
    </source>
</evidence>
<feature type="non-terminal residue" evidence="2">
    <location>
        <position position="1"/>
    </location>
</feature>